<dbReference type="PANTHER" id="PTHR30572:SF4">
    <property type="entry name" value="ABC TRANSPORTER PERMEASE YTRF"/>
    <property type="match status" value="1"/>
</dbReference>
<dbReference type="Pfam" id="PF02687">
    <property type="entry name" value="FtsX"/>
    <property type="match status" value="2"/>
</dbReference>
<dbReference type="GO" id="GO:0022857">
    <property type="term" value="F:transmembrane transporter activity"/>
    <property type="evidence" value="ECO:0007669"/>
    <property type="project" value="TreeGrafter"/>
</dbReference>
<evidence type="ECO:0000256" key="7">
    <source>
        <dbReference type="SAM" id="Phobius"/>
    </source>
</evidence>
<feature type="domain" description="MacB-like periplasmic core" evidence="9">
    <location>
        <begin position="19"/>
        <end position="233"/>
    </location>
</feature>
<feature type="transmembrane region" description="Helical" evidence="7">
    <location>
        <begin position="804"/>
        <end position="823"/>
    </location>
</feature>
<gene>
    <name evidence="10" type="ORF">PO878_01240</name>
</gene>
<dbReference type="PANTHER" id="PTHR30572">
    <property type="entry name" value="MEMBRANE COMPONENT OF TRANSPORTER-RELATED"/>
    <property type="match status" value="1"/>
</dbReference>
<keyword evidence="5 7" id="KW-0472">Membrane</keyword>
<evidence type="ECO:0000256" key="1">
    <source>
        <dbReference type="ARBA" id="ARBA00004651"/>
    </source>
</evidence>
<feature type="transmembrane region" description="Helical" evidence="7">
    <location>
        <begin position="410"/>
        <end position="428"/>
    </location>
</feature>
<dbReference type="KEGG" id="ima:PO878_01240"/>
<comment type="similarity">
    <text evidence="6">Belongs to the ABC-4 integral membrane protein family.</text>
</comment>
<dbReference type="RefSeq" id="WP_272736864.1">
    <property type="nucleotide sequence ID" value="NZ_CP116942.1"/>
</dbReference>
<accession>A0AAF0BU10</accession>
<evidence type="ECO:0000259" key="8">
    <source>
        <dbReference type="Pfam" id="PF02687"/>
    </source>
</evidence>
<dbReference type="InterPro" id="IPR025857">
    <property type="entry name" value="MacB_PCD"/>
</dbReference>
<evidence type="ECO:0000259" key="9">
    <source>
        <dbReference type="Pfam" id="PF12704"/>
    </source>
</evidence>
<dbReference type="InterPro" id="IPR003838">
    <property type="entry name" value="ABC3_permease_C"/>
</dbReference>
<name>A0AAF0BU10_9ACTN</name>
<dbReference type="InterPro" id="IPR050250">
    <property type="entry name" value="Macrolide_Exporter_MacB"/>
</dbReference>
<feature type="transmembrane region" description="Helical" evidence="7">
    <location>
        <begin position="268"/>
        <end position="292"/>
    </location>
</feature>
<feature type="transmembrane region" description="Helical" evidence="7">
    <location>
        <begin position="356"/>
        <end position="380"/>
    </location>
</feature>
<dbReference type="EMBL" id="CP116942">
    <property type="protein sequence ID" value="WCO67342.1"/>
    <property type="molecule type" value="Genomic_DNA"/>
</dbReference>
<evidence type="ECO:0000256" key="6">
    <source>
        <dbReference type="ARBA" id="ARBA00038076"/>
    </source>
</evidence>
<protein>
    <submittedName>
        <fullName evidence="10">FtsX-like permease family protein</fullName>
    </submittedName>
</protein>
<evidence type="ECO:0000256" key="2">
    <source>
        <dbReference type="ARBA" id="ARBA00022475"/>
    </source>
</evidence>
<keyword evidence="3 7" id="KW-0812">Transmembrane</keyword>
<feature type="transmembrane region" description="Helical" evidence="7">
    <location>
        <begin position="20"/>
        <end position="40"/>
    </location>
</feature>
<comment type="subcellular location">
    <subcellularLocation>
        <location evidence="1">Cell membrane</location>
        <topology evidence="1">Multi-pass membrane protein</topology>
    </subcellularLocation>
</comment>
<feature type="transmembrane region" description="Helical" evidence="7">
    <location>
        <begin position="714"/>
        <end position="734"/>
    </location>
</feature>
<dbReference type="GO" id="GO:0005886">
    <property type="term" value="C:plasma membrane"/>
    <property type="evidence" value="ECO:0007669"/>
    <property type="project" value="UniProtKB-SubCell"/>
</dbReference>
<feature type="transmembrane region" description="Helical" evidence="7">
    <location>
        <begin position="440"/>
        <end position="467"/>
    </location>
</feature>
<feature type="transmembrane region" description="Helical" evidence="7">
    <location>
        <begin position="769"/>
        <end position="792"/>
    </location>
</feature>
<feature type="domain" description="ABC3 transporter permease C-terminal" evidence="8">
    <location>
        <begin position="270"/>
        <end position="390"/>
    </location>
</feature>
<keyword evidence="2" id="KW-1003">Cell membrane</keyword>
<proteinExistence type="inferred from homology"/>
<dbReference type="Proteomes" id="UP001216390">
    <property type="component" value="Chromosome"/>
</dbReference>
<feature type="transmembrane region" description="Helical" evidence="7">
    <location>
        <begin position="313"/>
        <end position="344"/>
    </location>
</feature>
<evidence type="ECO:0000313" key="11">
    <source>
        <dbReference type="Proteomes" id="UP001216390"/>
    </source>
</evidence>
<sequence length="843" mass="84716">MLRLSLRTLRAHARRFTSTVVAVALGVAFLAGVLVLVATFQRSFDDMFATGTDGTAAVVRAADGIELDFGDTARGEVDAALATDVAATPGVAAVAPQRDGTAQIEGADGEIIGGGGPPQVGSQWIDVAALNPWELADGRAPEGPDEVVVDAASARDGDLAVGDRTRVFTPEPVDVTVVGVATYGSADSAGPLTQALFSEEGAVAHLGGTPGQVDGFLVAADDGVGEAEVTAALGERLPDGVEAITGQQLTEESQQIGEDFVGLLRPALLAFALIALVVGAFSIYNTFAIVVAQRTRDAALLRAIGASRRQITGATLLEAGIVGLVGAGLGLALGLGLAAGLSAVMAGATGLSTSSLVVSGATVALSLSVGIGVTVVAALLPARRASRVPPVAALRDLAVDGGRVGRVRTAVGLALLVTGGGLGITAAVRHSGATPAGTAAALLMLAAIVLAPSVAGPLVRLLGAPLARVRGVTGVMARRNAVRNPRRTGSTATALIIGVTVVALFTVVGASIRASLDEVIDEQVAGDVVVQGPQVDGFSGLAPSLQERLAGLPETGAAVGVGDVPITLDGEDQLLTYADAPDLDRVIDLGVTEGDLADFGPGQLAVSTGYAEDHDLALGDPVPARHIDGAEEDLTVGLVYDTTTFAGSGFVDVGTVAPHVPEVNPTVMLLRATDGVSAEELDGAAQAATGEWPGTSIETRAEFAETQGRSVDQMLVLVYVLLALSIGIALMGIANTISLSTLERGHEIGLLRAVGQTRRQVRSMVRWEAVMVSSIGTLAGLAVGVSAAWMVLRAAGGDFDTVAVPVPTLVVVALVGAAAGVLASARPAARAARTDVLDAISTG</sequence>
<organism evidence="10 11">
    <name type="scientific">Iamia majanohamensis</name>
    <dbReference type="NCBI Taxonomy" id="467976"/>
    <lineage>
        <taxon>Bacteria</taxon>
        <taxon>Bacillati</taxon>
        <taxon>Actinomycetota</taxon>
        <taxon>Acidimicrobiia</taxon>
        <taxon>Acidimicrobiales</taxon>
        <taxon>Iamiaceae</taxon>
        <taxon>Iamia</taxon>
    </lineage>
</organism>
<keyword evidence="11" id="KW-1185">Reference proteome</keyword>
<dbReference type="AlphaFoldDB" id="A0AAF0BU10"/>
<evidence type="ECO:0000313" key="10">
    <source>
        <dbReference type="EMBL" id="WCO67342.1"/>
    </source>
</evidence>
<evidence type="ECO:0000256" key="5">
    <source>
        <dbReference type="ARBA" id="ARBA00023136"/>
    </source>
</evidence>
<feature type="transmembrane region" description="Helical" evidence="7">
    <location>
        <begin position="488"/>
        <end position="512"/>
    </location>
</feature>
<evidence type="ECO:0000256" key="4">
    <source>
        <dbReference type="ARBA" id="ARBA00022989"/>
    </source>
</evidence>
<evidence type="ECO:0000256" key="3">
    <source>
        <dbReference type="ARBA" id="ARBA00022692"/>
    </source>
</evidence>
<reference evidence="10" key="1">
    <citation type="submission" date="2023-01" db="EMBL/GenBank/DDBJ databases">
        <title>The diversity of Class Acidimicrobiia in South China Sea sediment environments and the proposal of Iamia marina sp. nov., a novel species of the genus Iamia.</title>
        <authorList>
            <person name="He Y."/>
            <person name="Tian X."/>
        </authorList>
    </citation>
    <scope>NUCLEOTIDE SEQUENCE</scope>
    <source>
        <strain evidence="10">DSM 19957</strain>
    </source>
</reference>
<feature type="domain" description="ABC3 transporter permease C-terminal" evidence="8">
    <location>
        <begin position="720"/>
        <end position="835"/>
    </location>
</feature>
<dbReference type="Pfam" id="PF12704">
    <property type="entry name" value="MacB_PCD"/>
    <property type="match status" value="1"/>
</dbReference>
<keyword evidence="4 7" id="KW-1133">Transmembrane helix</keyword>